<proteinExistence type="predicted"/>
<protein>
    <submittedName>
        <fullName evidence="1">Uncharacterized protein</fullName>
    </submittedName>
</protein>
<reference evidence="1 2" key="1">
    <citation type="submission" date="2016-10" db="EMBL/GenBank/DDBJ databases">
        <title>Comparative genome analysis of multiple Pseudomonas spp. focuses on biocontrol and plant growth promoting traits.</title>
        <authorList>
            <person name="Tao X.-Y."/>
            <person name="Taylor C.G."/>
        </authorList>
    </citation>
    <scope>NUCLEOTIDE SEQUENCE [LARGE SCALE GENOMIC DNA]</scope>
    <source>
        <strain evidence="1 2">38D7</strain>
    </source>
</reference>
<organism evidence="1 2">
    <name type="scientific">Pseudomonas brassicacearum</name>
    <dbReference type="NCBI Taxonomy" id="930166"/>
    <lineage>
        <taxon>Bacteria</taxon>
        <taxon>Pseudomonadati</taxon>
        <taxon>Pseudomonadota</taxon>
        <taxon>Gammaproteobacteria</taxon>
        <taxon>Pseudomonadales</taxon>
        <taxon>Pseudomonadaceae</taxon>
        <taxon>Pseudomonas</taxon>
    </lineage>
</organism>
<evidence type="ECO:0000313" key="2">
    <source>
        <dbReference type="Proteomes" id="UP000285636"/>
    </source>
</evidence>
<comment type="caution">
    <text evidence="1">The sequence shown here is derived from an EMBL/GenBank/DDBJ whole genome shotgun (WGS) entry which is preliminary data.</text>
</comment>
<name>A0A423I0Y2_9PSED</name>
<sequence length="96" mass="11831">MRRPALALAWLSKWLLLKQTSLPEPGWLAWRLARRSAWRQQVFLLLVWQQAWPPVLQQAWPRQAWLQVWLRQVLLRWPWPVWQRRQVLQQQVLLPV</sequence>
<dbReference type="AlphaFoldDB" id="A0A423I0Y2"/>
<gene>
    <name evidence="1" type="ORF">BK660_19750</name>
</gene>
<dbReference type="Proteomes" id="UP000285636">
    <property type="component" value="Unassembled WGS sequence"/>
</dbReference>
<dbReference type="EMBL" id="MOBK01000007">
    <property type="protein sequence ID" value="RON19114.1"/>
    <property type="molecule type" value="Genomic_DNA"/>
</dbReference>
<accession>A0A423I0Y2</accession>
<evidence type="ECO:0000313" key="1">
    <source>
        <dbReference type="EMBL" id="RON19114.1"/>
    </source>
</evidence>